<dbReference type="PANTHER" id="PTHR14369:SF0">
    <property type="entry name" value="SURFEIT LOCUS PROTEIN 6"/>
    <property type="match status" value="1"/>
</dbReference>
<dbReference type="EMBL" id="JARQWQ010000007">
    <property type="protein sequence ID" value="KAK2570886.1"/>
    <property type="molecule type" value="Genomic_DNA"/>
</dbReference>
<feature type="domain" description="Ribosomal RNA-processing protein 14/surfeit locus protein 6 C-terminal" evidence="5">
    <location>
        <begin position="137"/>
        <end position="314"/>
    </location>
</feature>
<evidence type="ECO:0000256" key="3">
    <source>
        <dbReference type="ARBA" id="ARBA00023242"/>
    </source>
</evidence>
<dbReference type="GO" id="GO:0003723">
    <property type="term" value="F:RNA binding"/>
    <property type="evidence" value="ECO:0007669"/>
    <property type="project" value="TreeGrafter"/>
</dbReference>
<reference evidence="7" key="1">
    <citation type="journal article" date="2023" name="G3 (Bethesda)">
        <title>Whole genome assembly and annotation of the endangered Caribbean coral Acropora cervicornis.</title>
        <authorList>
            <person name="Selwyn J.D."/>
            <person name="Vollmer S.V."/>
        </authorList>
    </citation>
    <scope>NUCLEOTIDE SEQUENCE</scope>
    <source>
        <strain evidence="7">K2</strain>
    </source>
</reference>
<dbReference type="AlphaFoldDB" id="A0AAD9VDW8"/>
<comment type="caution">
    <text evidence="7">The sequence shown here is derived from an EMBL/GenBank/DDBJ whole genome shotgun (WGS) entry which is preliminary data.</text>
</comment>
<accession>A0AAD9VDW8</accession>
<dbReference type="InterPro" id="IPR029188">
    <property type="entry name" value="Rrp14_N"/>
</dbReference>
<dbReference type="PANTHER" id="PTHR14369">
    <property type="entry name" value="SURFEIT LOCUS PROTEIN 6"/>
    <property type="match status" value="1"/>
</dbReference>
<dbReference type="InterPro" id="IPR007019">
    <property type="entry name" value="SURF6"/>
</dbReference>
<keyword evidence="3" id="KW-0539">Nucleus</keyword>
<name>A0AAD9VDW8_ACRCE</name>
<dbReference type="Pfam" id="PF04935">
    <property type="entry name" value="SURF6"/>
    <property type="match status" value="1"/>
</dbReference>
<dbReference type="InterPro" id="IPR029190">
    <property type="entry name" value="Rrp14/SURF6_C"/>
</dbReference>
<evidence type="ECO:0000256" key="4">
    <source>
        <dbReference type="SAM" id="MobiDB-lite"/>
    </source>
</evidence>
<evidence type="ECO:0000259" key="6">
    <source>
        <dbReference type="Pfam" id="PF15459"/>
    </source>
</evidence>
<dbReference type="Proteomes" id="UP001249851">
    <property type="component" value="Unassembled WGS sequence"/>
</dbReference>
<feature type="compositionally biased region" description="Polar residues" evidence="4">
    <location>
        <begin position="171"/>
        <end position="181"/>
    </location>
</feature>
<comment type="similarity">
    <text evidence="2">Belongs to the SURF6 family.</text>
</comment>
<evidence type="ECO:0000256" key="2">
    <source>
        <dbReference type="ARBA" id="ARBA00005904"/>
    </source>
</evidence>
<reference evidence="7" key="2">
    <citation type="journal article" date="2023" name="Science">
        <title>Genomic signatures of disease resistance in endangered staghorn corals.</title>
        <authorList>
            <person name="Vollmer S.V."/>
            <person name="Selwyn J.D."/>
            <person name="Despard B.A."/>
            <person name="Roesel C.L."/>
        </authorList>
    </citation>
    <scope>NUCLEOTIDE SEQUENCE</scope>
    <source>
        <strain evidence="7">K2</strain>
    </source>
</reference>
<feature type="compositionally biased region" description="Basic and acidic residues" evidence="4">
    <location>
        <begin position="268"/>
        <end position="295"/>
    </location>
</feature>
<proteinExistence type="inferred from homology"/>
<keyword evidence="8" id="KW-1185">Reference proteome</keyword>
<dbReference type="GO" id="GO:0005730">
    <property type="term" value="C:nucleolus"/>
    <property type="evidence" value="ECO:0007669"/>
    <property type="project" value="TreeGrafter"/>
</dbReference>
<evidence type="ECO:0000313" key="7">
    <source>
        <dbReference type="EMBL" id="KAK2570886.1"/>
    </source>
</evidence>
<organism evidence="7 8">
    <name type="scientific">Acropora cervicornis</name>
    <name type="common">Staghorn coral</name>
    <dbReference type="NCBI Taxonomy" id="6130"/>
    <lineage>
        <taxon>Eukaryota</taxon>
        <taxon>Metazoa</taxon>
        <taxon>Cnidaria</taxon>
        <taxon>Anthozoa</taxon>
        <taxon>Hexacorallia</taxon>
        <taxon>Scleractinia</taxon>
        <taxon>Astrocoeniina</taxon>
        <taxon>Acroporidae</taxon>
        <taxon>Acropora</taxon>
    </lineage>
</organism>
<feature type="region of interest" description="Disordered" evidence="4">
    <location>
        <begin position="221"/>
        <end position="240"/>
    </location>
</feature>
<evidence type="ECO:0000259" key="5">
    <source>
        <dbReference type="Pfam" id="PF04935"/>
    </source>
</evidence>
<dbReference type="GO" id="GO:0003677">
    <property type="term" value="F:DNA binding"/>
    <property type="evidence" value="ECO:0007669"/>
    <property type="project" value="TreeGrafter"/>
</dbReference>
<feature type="region of interest" description="Disordered" evidence="4">
    <location>
        <begin position="131"/>
        <end position="181"/>
    </location>
</feature>
<comment type="subcellular location">
    <subcellularLocation>
        <location evidence="1">Nucleus</location>
    </subcellularLocation>
</comment>
<feature type="compositionally biased region" description="Basic residues" evidence="4">
    <location>
        <begin position="310"/>
        <end position="325"/>
    </location>
</feature>
<dbReference type="GO" id="GO:0042273">
    <property type="term" value="P:ribosomal large subunit biogenesis"/>
    <property type="evidence" value="ECO:0007669"/>
    <property type="project" value="TreeGrafter"/>
</dbReference>
<evidence type="ECO:0000313" key="8">
    <source>
        <dbReference type="Proteomes" id="UP001249851"/>
    </source>
</evidence>
<feature type="compositionally biased region" description="Basic and acidic residues" evidence="4">
    <location>
        <begin position="251"/>
        <end position="261"/>
    </location>
</feature>
<feature type="domain" description="Ribosomal RNA-processing protein 14 N-terminal" evidence="6">
    <location>
        <begin position="12"/>
        <end position="71"/>
    </location>
</feature>
<sequence length="325" mass="38081">MVDDEKLKREERLASHSAYFNSLIDLVPVKYYLPPTEEEQTNKYYKNCKTKAPKQNTKEVIKKAKRARLDPNQPKTLYEIQLGLEENERINSLEDKEQDEAGLSVEKIQSGDIEELKYRLRARIEEFQRERNAPCGKAGKQPRKSKPKREMKAKNRQKVTTVQSKAKDSIKQASSPSKTILNDNGEVVFSKFDFMETKKGTKQGKVKRYSKLLAKAEAEKKKLETLQTEDAEKAKELKDKQLWNKALQKAEGVKLHDDPKLLKKSIKRRDQEKKKSRKQWKERMDHQKKQIEEKQKLRKSHIKERIEVKKAKKLGKGKKKHKPGF</sequence>
<dbReference type="Pfam" id="PF15459">
    <property type="entry name" value="RRP14"/>
    <property type="match status" value="1"/>
</dbReference>
<feature type="region of interest" description="Disordered" evidence="4">
    <location>
        <begin position="248"/>
        <end position="325"/>
    </location>
</feature>
<dbReference type="GO" id="GO:0042274">
    <property type="term" value="P:ribosomal small subunit biogenesis"/>
    <property type="evidence" value="ECO:0007669"/>
    <property type="project" value="TreeGrafter"/>
</dbReference>
<protein>
    <submittedName>
        <fullName evidence="7">Surfeit locus protein 6-like protein</fullName>
    </submittedName>
</protein>
<gene>
    <name evidence="7" type="ORF">P5673_004598</name>
</gene>
<evidence type="ECO:0000256" key="1">
    <source>
        <dbReference type="ARBA" id="ARBA00004123"/>
    </source>
</evidence>